<keyword evidence="7" id="KW-1185">Reference proteome</keyword>
<comment type="caution">
    <text evidence="6">The sequence shown here is derived from an EMBL/GenBank/DDBJ whole genome shotgun (WGS) entry which is preliminary data.</text>
</comment>
<dbReference type="OrthoDB" id="9809379at2"/>
<dbReference type="AlphaFoldDB" id="A0A120AFG8"/>
<dbReference type="PANTHER" id="PTHR23073">
    <property type="entry name" value="26S PROTEASOME REGULATORY SUBUNIT"/>
    <property type="match status" value="1"/>
</dbReference>
<name>A0A120AFG8_9GAMM</name>
<evidence type="ECO:0000313" key="6">
    <source>
        <dbReference type="EMBL" id="KWS02993.1"/>
    </source>
</evidence>
<dbReference type="GO" id="GO:0005524">
    <property type="term" value="F:ATP binding"/>
    <property type="evidence" value="ECO:0007669"/>
    <property type="project" value="UniProtKB-KW"/>
</dbReference>
<dbReference type="RefSeq" id="WP_051547387.1">
    <property type="nucleotide sequence ID" value="NZ_JAJA02000001.1"/>
</dbReference>
<evidence type="ECO:0000256" key="2">
    <source>
        <dbReference type="ARBA" id="ARBA00022741"/>
    </source>
</evidence>
<proteinExistence type="inferred from homology"/>
<keyword evidence="6" id="KW-0131">Cell cycle</keyword>
<feature type="compositionally biased region" description="Polar residues" evidence="4">
    <location>
        <begin position="706"/>
        <end position="716"/>
    </location>
</feature>
<protein>
    <submittedName>
        <fullName evidence="6">Cell division protein FtsH</fullName>
        <ecNumber evidence="6">3.4.24.-</ecNumber>
    </submittedName>
</protein>
<dbReference type="Gene3D" id="3.40.50.300">
    <property type="entry name" value="P-loop containing nucleotide triphosphate hydrolases"/>
    <property type="match status" value="1"/>
</dbReference>
<dbReference type="InterPro" id="IPR027417">
    <property type="entry name" value="P-loop_NTPase"/>
</dbReference>
<keyword evidence="3" id="KW-0067">ATP-binding</keyword>
<dbReference type="InterPro" id="IPR050221">
    <property type="entry name" value="26S_Proteasome_ATPase"/>
</dbReference>
<keyword evidence="6" id="KW-0132">Cell division</keyword>
<reference evidence="6 7" key="1">
    <citation type="journal article" date="2014" name="Genome Announc.">
        <title>Draft Genome Sequence of Lysobacter capsici AZ78, a Bacterium Antagonistic to Plant-Pathogenic Oomycetes.</title>
        <authorList>
            <person name="Puopolo G."/>
            <person name="Sonego P."/>
            <person name="Engelen K."/>
            <person name="Pertot I."/>
        </authorList>
    </citation>
    <scope>NUCLEOTIDE SEQUENCE [LARGE SCALE GENOMIC DNA]</scope>
    <source>
        <strain evidence="6 7">AZ78</strain>
    </source>
</reference>
<gene>
    <name evidence="6" type="ORF">AZ78_0539</name>
</gene>
<dbReference type="EMBL" id="JAJA02000001">
    <property type="protein sequence ID" value="KWS02993.1"/>
    <property type="molecule type" value="Genomic_DNA"/>
</dbReference>
<keyword evidence="6" id="KW-0378">Hydrolase</keyword>
<organism evidence="6 7">
    <name type="scientific">Lysobacter capsici AZ78</name>
    <dbReference type="NCBI Taxonomy" id="1444315"/>
    <lineage>
        <taxon>Bacteria</taxon>
        <taxon>Pseudomonadati</taxon>
        <taxon>Pseudomonadota</taxon>
        <taxon>Gammaproteobacteria</taxon>
        <taxon>Lysobacterales</taxon>
        <taxon>Lysobacteraceae</taxon>
        <taxon>Lysobacter</taxon>
    </lineage>
</organism>
<accession>A0A120AFG8</accession>
<dbReference type="InterPro" id="IPR003959">
    <property type="entry name" value="ATPase_AAA_core"/>
</dbReference>
<sequence>MNALPAVSAADVFADRPYRPDQHLKLALYAVIATLIEACAEDVDTAIQLHPFLADYAEEIESTLGHFDAPALHWRAALSAWEHAAHDGQTTLPLLALQRAGLSALDLELLLAVGLIEEDPRFGALFEHAQREQAQDRHGGFDAGLRRDGRPSFGLLMAWWRDHDGGDSVDPVRRSLHKLIELGLLQLPNQDAPRPDWTPTVQLAVWDGLRGELSATRWLRHLPHGQLPRLHDYIAPNEDLHCELLLQALRNDAAAPTLLIRGAVRNGRKTLAGVLAQALGKDLLWADASVFEDESRWRLFGVLAAMLDAVPAIEADSVPGETRQLAALPLVDAPLLVVTNRQGAWSCAGNRPVLDVELPLPDPAQRLAHWRACLPQASAQSLSELAGWRRLSSGHLRQVAASASAFARLAQREQPLREDLRRACRGLPTARLDTLATRLPAEGSLSELIVDDLTRDEIDALVTRCQWREPLAGASATVALGGVGVRALFAGPSGTGKTLAARMLAVELGKDVYRIDLASAVNKYLGETEKNLDRALSAAEELDVVLLLDEGDALMANRTDVGSSHDRYANLETNFLLQRIESFEGILVVTSNAADRIDRAFARRMDVVINFRAPDAWRRYEIVRLHLGDSDCDEAWLQDAASRCALSGGQWRNVVVHARLLALRSGGPVGTAHLQAALAREYRKIGGNCPMRVAEREPRPVAPSIARSTARSVPGA</sequence>
<evidence type="ECO:0000259" key="5">
    <source>
        <dbReference type="SMART" id="SM00382"/>
    </source>
</evidence>
<dbReference type="Pfam" id="PF00004">
    <property type="entry name" value="AAA"/>
    <property type="match status" value="1"/>
</dbReference>
<comment type="similarity">
    <text evidence="1">Belongs to the AAA ATPase family.</text>
</comment>
<dbReference type="GO" id="GO:0051301">
    <property type="term" value="P:cell division"/>
    <property type="evidence" value="ECO:0007669"/>
    <property type="project" value="UniProtKB-KW"/>
</dbReference>
<dbReference type="CDD" id="cd19481">
    <property type="entry name" value="RecA-like_protease"/>
    <property type="match status" value="1"/>
</dbReference>
<evidence type="ECO:0000313" key="7">
    <source>
        <dbReference type="Proteomes" id="UP000023435"/>
    </source>
</evidence>
<evidence type="ECO:0000256" key="3">
    <source>
        <dbReference type="ARBA" id="ARBA00022840"/>
    </source>
</evidence>
<feature type="domain" description="AAA+ ATPase" evidence="5">
    <location>
        <begin position="483"/>
        <end position="615"/>
    </location>
</feature>
<dbReference type="EC" id="3.4.24.-" evidence="6"/>
<evidence type="ECO:0000256" key="4">
    <source>
        <dbReference type="SAM" id="MobiDB-lite"/>
    </source>
</evidence>
<evidence type="ECO:0000256" key="1">
    <source>
        <dbReference type="ARBA" id="ARBA00006914"/>
    </source>
</evidence>
<dbReference type="GO" id="GO:0016887">
    <property type="term" value="F:ATP hydrolysis activity"/>
    <property type="evidence" value="ECO:0007669"/>
    <property type="project" value="InterPro"/>
</dbReference>
<keyword evidence="2" id="KW-0547">Nucleotide-binding</keyword>
<dbReference type="SMART" id="SM00382">
    <property type="entry name" value="AAA"/>
    <property type="match status" value="1"/>
</dbReference>
<feature type="region of interest" description="Disordered" evidence="4">
    <location>
        <begin position="696"/>
        <end position="716"/>
    </location>
</feature>
<dbReference type="Proteomes" id="UP000023435">
    <property type="component" value="Unassembled WGS sequence"/>
</dbReference>
<dbReference type="SUPFAM" id="SSF52540">
    <property type="entry name" value="P-loop containing nucleoside triphosphate hydrolases"/>
    <property type="match status" value="1"/>
</dbReference>
<dbReference type="InterPro" id="IPR003593">
    <property type="entry name" value="AAA+_ATPase"/>
</dbReference>